<dbReference type="Gene3D" id="1.20.1560.10">
    <property type="entry name" value="ABC transporter type 1, transmembrane domain"/>
    <property type="match status" value="1"/>
</dbReference>
<protein>
    <recommendedName>
        <fullName evidence="4">ABC transmembrane type-1 domain-containing protein</fullName>
    </recommendedName>
</protein>
<dbReference type="AlphaFoldDB" id="A0A178Z1U8"/>
<dbReference type="PROSITE" id="PS50929">
    <property type="entry name" value="ABC_TM1F"/>
    <property type="match status" value="1"/>
</dbReference>
<evidence type="ECO:0000256" key="2">
    <source>
        <dbReference type="ARBA" id="ARBA00022989"/>
    </source>
</evidence>
<keyword evidence="6" id="KW-1185">Reference proteome</keyword>
<dbReference type="GO" id="GO:0005524">
    <property type="term" value="F:ATP binding"/>
    <property type="evidence" value="ECO:0007669"/>
    <property type="project" value="InterPro"/>
</dbReference>
<proteinExistence type="predicted"/>
<dbReference type="OrthoDB" id="6500128at2759"/>
<gene>
    <name evidence="5" type="ORF">AYL99_12034</name>
</gene>
<dbReference type="SUPFAM" id="SSF90123">
    <property type="entry name" value="ABC transporter transmembrane region"/>
    <property type="match status" value="1"/>
</dbReference>
<dbReference type="GeneID" id="30016200"/>
<dbReference type="InterPro" id="IPR011527">
    <property type="entry name" value="ABC1_TM_dom"/>
</dbReference>
<organism evidence="5 6">
    <name type="scientific">Fonsecaea erecta</name>
    <dbReference type="NCBI Taxonomy" id="1367422"/>
    <lineage>
        <taxon>Eukaryota</taxon>
        <taxon>Fungi</taxon>
        <taxon>Dikarya</taxon>
        <taxon>Ascomycota</taxon>
        <taxon>Pezizomycotina</taxon>
        <taxon>Eurotiomycetes</taxon>
        <taxon>Chaetothyriomycetidae</taxon>
        <taxon>Chaetothyriales</taxon>
        <taxon>Herpotrichiellaceae</taxon>
        <taxon>Fonsecaea</taxon>
    </lineage>
</organism>
<name>A0A178Z1U8_9EURO</name>
<accession>A0A178Z1U8</accession>
<keyword evidence="2" id="KW-1133">Transmembrane helix</keyword>
<keyword evidence="1" id="KW-0812">Transmembrane</keyword>
<feature type="domain" description="ABC transmembrane type-1" evidence="4">
    <location>
        <begin position="1"/>
        <end position="125"/>
    </location>
</feature>
<evidence type="ECO:0000256" key="3">
    <source>
        <dbReference type="ARBA" id="ARBA00023136"/>
    </source>
</evidence>
<dbReference type="EMBL" id="LVYI01000025">
    <property type="protein sequence ID" value="OAP53768.1"/>
    <property type="molecule type" value="Genomic_DNA"/>
</dbReference>
<evidence type="ECO:0000259" key="4">
    <source>
        <dbReference type="PROSITE" id="PS50929"/>
    </source>
</evidence>
<dbReference type="GO" id="GO:0140359">
    <property type="term" value="F:ABC-type transporter activity"/>
    <property type="evidence" value="ECO:0007669"/>
    <property type="project" value="InterPro"/>
</dbReference>
<keyword evidence="3" id="KW-0472">Membrane</keyword>
<dbReference type="InterPro" id="IPR036640">
    <property type="entry name" value="ABC1_TM_sf"/>
</dbReference>
<dbReference type="GO" id="GO:0016020">
    <property type="term" value="C:membrane"/>
    <property type="evidence" value="ECO:0007669"/>
    <property type="project" value="InterPro"/>
</dbReference>
<reference evidence="5 6" key="1">
    <citation type="submission" date="2016-04" db="EMBL/GenBank/DDBJ databases">
        <title>Draft genome of Fonsecaea erecta CBS 125763.</title>
        <authorList>
            <person name="Weiss V.A."/>
            <person name="Vicente V.A."/>
            <person name="Raittz R.T."/>
            <person name="Moreno L.F."/>
            <person name="De Souza E.M."/>
            <person name="Pedrosa F.O."/>
            <person name="Steffens M.B."/>
            <person name="Faoro H."/>
            <person name="Tadra-Sfeir M.Z."/>
            <person name="Najafzadeh M.J."/>
            <person name="Felipe M.S."/>
            <person name="Teixeira M."/>
            <person name="Sun J."/>
            <person name="Xi L."/>
            <person name="Gomes R."/>
            <person name="De Azevedo C.M."/>
            <person name="Salgado C.G."/>
            <person name="Da Silva M.B."/>
            <person name="Nascimento M.F."/>
            <person name="Queiroz-Telles F."/>
            <person name="Attili D.S."/>
            <person name="Gorbushina A."/>
        </authorList>
    </citation>
    <scope>NUCLEOTIDE SEQUENCE [LARGE SCALE GENOMIC DNA]</scope>
    <source>
        <strain evidence="5 6">CBS 125763</strain>
    </source>
</reference>
<comment type="caution">
    <text evidence="5">The sequence shown here is derived from an EMBL/GenBank/DDBJ whole genome shotgun (WGS) entry which is preliminary data.</text>
</comment>
<evidence type="ECO:0000313" key="5">
    <source>
        <dbReference type="EMBL" id="OAP53768.1"/>
    </source>
</evidence>
<dbReference type="RefSeq" id="XP_018687135.1">
    <property type="nucleotide sequence ID" value="XM_018843537.1"/>
</dbReference>
<evidence type="ECO:0000313" key="6">
    <source>
        <dbReference type="Proteomes" id="UP000078343"/>
    </source>
</evidence>
<dbReference type="Proteomes" id="UP000078343">
    <property type="component" value="Unassembled WGS sequence"/>
</dbReference>
<dbReference type="STRING" id="1367422.A0A178Z1U8"/>
<evidence type="ECO:0000256" key="1">
    <source>
        <dbReference type="ARBA" id="ARBA00022692"/>
    </source>
</evidence>
<dbReference type="Pfam" id="PF00664">
    <property type="entry name" value="ABC_membrane"/>
    <property type="match status" value="1"/>
</dbReference>
<sequence length="125" mass="14058">MASGFTIPERVAMTRVSHVAIKNIARSFQAHILNLSMDFFRAERSTDLLAAVEDGEAVSELIEQVILDVVPTLADVLIAMIYLYYTINGYVALAILLPSATYCLVAYYGETWVSETSRDFFQKRR</sequence>